<dbReference type="AlphaFoldDB" id="A0A0X8G5A0"/>
<sequence>MKISLTIFALFQFCFVFGQTFNVTTKNIDLEIKDLIIPVTKVELTHAVKHKDIFYCFFNEVKKDNYRRDIKFFFTFSEKGDNLRKIEVPKEIQNTVYFDLFLRNDTIFAKTYMNSKTFYFDRDKQKWENNSEVDDMIFEDDRFYFTYIDFGEWGSTTWIKDKQTEVEYELASSGEIVNRIDSTYYITSGLRILKIDNTEKMKASNSNYLYEVIKKKDYAEGTNSLQGAEIIFKDTTFSEWNWINKEPKLRIVTSFVRENKLYHLCVDSTKTFIAELKDGQMKLIQQIDRKLSFFDWYYSHRSKIQKDGSQLLKFKKNNKFGIMEINRQVINIYSLTLK</sequence>
<reference evidence="3" key="1">
    <citation type="submission" date="2015-12" db="EMBL/GenBank/DDBJ databases">
        <title>Complete genome sequence of Lutibacter profundus strain LP1.</title>
        <authorList>
            <person name="Wissuwa J."/>
            <person name="Le Moine Bauer S."/>
            <person name="Stokke R."/>
            <person name="Dahle H."/>
            <person name="Steen I.H."/>
        </authorList>
    </citation>
    <scope>NUCLEOTIDE SEQUENCE [LARGE SCALE GENOMIC DNA]</scope>
    <source>
        <strain evidence="3">LP1</strain>
    </source>
</reference>
<gene>
    <name evidence="2" type="ORF">Lupro_03050</name>
</gene>
<reference evidence="2 3" key="2">
    <citation type="journal article" date="2016" name="Int. J. Syst. Evol. Microbiol.">
        <title>Lutibacter profundi sp. nov., isolated from a deep-sea hydrothermal system on the Arctic Mid-Ocean Ridge and emended description of the genus Lutibacter.</title>
        <authorList>
            <person name="Le Moine Bauer S."/>
            <person name="Roalkvam I."/>
            <person name="Steen I.H."/>
            <person name="Dahle H."/>
        </authorList>
    </citation>
    <scope>NUCLEOTIDE SEQUENCE [LARGE SCALE GENOMIC DNA]</scope>
    <source>
        <strain evidence="2 3">LP1</strain>
    </source>
</reference>
<keyword evidence="1" id="KW-0732">Signal</keyword>
<keyword evidence="3" id="KW-1185">Reference proteome</keyword>
<evidence type="ECO:0000256" key="1">
    <source>
        <dbReference type="SAM" id="SignalP"/>
    </source>
</evidence>
<feature type="chain" id="PRO_5007066246" evidence="1">
    <location>
        <begin position="19"/>
        <end position="338"/>
    </location>
</feature>
<evidence type="ECO:0000313" key="3">
    <source>
        <dbReference type="Proteomes" id="UP000059672"/>
    </source>
</evidence>
<dbReference type="EMBL" id="CP013355">
    <property type="protein sequence ID" value="AMC10293.1"/>
    <property type="molecule type" value="Genomic_DNA"/>
</dbReference>
<dbReference type="Proteomes" id="UP000059672">
    <property type="component" value="Chromosome"/>
</dbReference>
<proteinExistence type="predicted"/>
<evidence type="ECO:0000313" key="2">
    <source>
        <dbReference type="EMBL" id="AMC10293.1"/>
    </source>
</evidence>
<organism evidence="2 3">
    <name type="scientific">Lutibacter profundi</name>
    <dbReference type="NCBI Taxonomy" id="1622118"/>
    <lineage>
        <taxon>Bacteria</taxon>
        <taxon>Pseudomonadati</taxon>
        <taxon>Bacteroidota</taxon>
        <taxon>Flavobacteriia</taxon>
        <taxon>Flavobacteriales</taxon>
        <taxon>Flavobacteriaceae</taxon>
        <taxon>Lutibacter</taxon>
    </lineage>
</organism>
<name>A0A0X8G5A0_9FLAO</name>
<feature type="signal peptide" evidence="1">
    <location>
        <begin position="1"/>
        <end position="18"/>
    </location>
</feature>
<dbReference type="STRING" id="1622118.Lupro_03050"/>
<accession>A0A0X8G5A0</accession>
<dbReference type="KEGG" id="lut:Lupro_03050"/>
<protein>
    <submittedName>
        <fullName evidence="2">Uncharacterized protein</fullName>
    </submittedName>
</protein>